<dbReference type="Pfam" id="PF00400">
    <property type="entry name" value="WD40"/>
    <property type="match status" value="1"/>
</dbReference>
<evidence type="ECO:0000256" key="10">
    <source>
        <dbReference type="ARBA" id="ARBA00023212"/>
    </source>
</evidence>
<evidence type="ECO:0000313" key="12">
    <source>
        <dbReference type="EMBL" id="KAG9391758.1"/>
    </source>
</evidence>
<dbReference type="InterPro" id="IPR050687">
    <property type="entry name" value="Dynein_IC"/>
</dbReference>
<dbReference type="GO" id="GO:0036158">
    <property type="term" value="P:outer dynein arm assembly"/>
    <property type="evidence" value="ECO:0007669"/>
    <property type="project" value="TreeGrafter"/>
</dbReference>
<keyword evidence="5" id="KW-0493">Microtubule</keyword>
<dbReference type="GO" id="GO:0005874">
    <property type="term" value="C:microtubule"/>
    <property type="evidence" value="ECO:0007669"/>
    <property type="project" value="UniProtKB-KW"/>
</dbReference>
<keyword evidence="13" id="KW-1185">Reference proteome</keyword>
<dbReference type="SMART" id="SM00320">
    <property type="entry name" value="WD40"/>
    <property type="match status" value="4"/>
</dbReference>
<evidence type="ECO:0000256" key="1">
    <source>
        <dbReference type="ARBA" id="ARBA00004430"/>
    </source>
</evidence>
<evidence type="ECO:0000256" key="4">
    <source>
        <dbReference type="ARBA" id="ARBA00022574"/>
    </source>
</evidence>
<keyword evidence="6" id="KW-0677">Repeat</keyword>
<keyword evidence="9" id="KW-0505">Motor protein</keyword>
<evidence type="ECO:0000256" key="2">
    <source>
        <dbReference type="ARBA" id="ARBA00011059"/>
    </source>
</evidence>
<dbReference type="SUPFAM" id="SSF50978">
    <property type="entry name" value="WD40 repeat-like"/>
    <property type="match status" value="1"/>
</dbReference>
<gene>
    <name evidence="12" type="ORF">J8273_6536</name>
</gene>
<dbReference type="GO" id="GO:0003341">
    <property type="term" value="P:cilium movement"/>
    <property type="evidence" value="ECO:0007669"/>
    <property type="project" value="TreeGrafter"/>
</dbReference>
<evidence type="ECO:0000313" key="13">
    <source>
        <dbReference type="Proteomes" id="UP000717585"/>
    </source>
</evidence>
<dbReference type="GO" id="GO:0045503">
    <property type="term" value="F:dynein light chain binding"/>
    <property type="evidence" value="ECO:0007669"/>
    <property type="project" value="TreeGrafter"/>
</dbReference>
<evidence type="ECO:0000256" key="7">
    <source>
        <dbReference type="ARBA" id="ARBA00023017"/>
    </source>
</evidence>
<accession>A0A8J6AYT4</accession>
<dbReference type="Proteomes" id="UP000717585">
    <property type="component" value="Unassembled WGS sequence"/>
</dbReference>
<evidence type="ECO:0000256" key="11">
    <source>
        <dbReference type="ARBA" id="ARBA00023273"/>
    </source>
</evidence>
<evidence type="ECO:0000256" key="9">
    <source>
        <dbReference type="ARBA" id="ARBA00023175"/>
    </source>
</evidence>
<comment type="caution">
    <text evidence="12">The sequence shown here is derived from an EMBL/GenBank/DDBJ whole genome shotgun (WGS) entry which is preliminary data.</text>
</comment>
<dbReference type="GO" id="GO:0045504">
    <property type="term" value="F:dynein heavy chain binding"/>
    <property type="evidence" value="ECO:0007669"/>
    <property type="project" value="TreeGrafter"/>
</dbReference>
<evidence type="ECO:0000256" key="5">
    <source>
        <dbReference type="ARBA" id="ARBA00022701"/>
    </source>
</evidence>
<dbReference type="AlphaFoldDB" id="A0A8J6AYT4"/>
<name>A0A8J6AYT4_9EUKA</name>
<dbReference type="PANTHER" id="PTHR12442">
    <property type="entry name" value="DYNEIN INTERMEDIATE CHAIN"/>
    <property type="match status" value="1"/>
</dbReference>
<reference evidence="12" key="1">
    <citation type="submission" date="2021-05" db="EMBL/GenBank/DDBJ databases">
        <title>A free-living protist that lacks canonical eukaryotic 1 DNA replication and segregation systems.</title>
        <authorList>
            <person name="Salas-Leiva D.E."/>
            <person name="Tromer E.C."/>
            <person name="Curtis B.A."/>
            <person name="Jerlstrom-Hultqvist J."/>
            <person name="Kolisko M."/>
            <person name="Yi Z."/>
            <person name="Salas-Leiva J.S."/>
            <person name="Gallot-Lavallee L."/>
            <person name="Kops G.J.P.L."/>
            <person name="Archibald J.M."/>
            <person name="Simpson A.G.B."/>
            <person name="Roger A.J."/>
        </authorList>
    </citation>
    <scope>NUCLEOTIDE SEQUENCE</scope>
    <source>
        <strain evidence="12">BICM</strain>
    </source>
</reference>
<protein>
    <submittedName>
        <fullName evidence="12">WD domain, G-beta repeat</fullName>
    </submittedName>
</protein>
<comment type="similarity">
    <text evidence="2">Belongs to the dynein intermediate chain family.</text>
</comment>
<dbReference type="Gene3D" id="2.130.10.10">
    <property type="entry name" value="YVTN repeat-like/Quinoprotein amine dehydrogenase"/>
    <property type="match status" value="2"/>
</dbReference>
<comment type="subcellular location">
    <subcellularLocation>
        <location evidence="1">Cytoplasm</location>
        <location evidence="1">Cytoskeleton</location>
        <location evidence="1">Cilium axoneme</location>
    </subcellularLocation>
</comment>
<keyword evidence="7" id="KW-0243">Dynein</keyword>
<dbReference type="InterPro" id="IPR015943">
    <property type="entry name" value="WD40/YVTN_repeat-like_dom_sf"/>
</dbReference>
<sequence length="545" mass="60578">MADITLVYTNIRRTFGSYCSFETASSTICDIKPDPSLEANWTERMIVHRGNQSAAPMSEHSVNTERVSLKNSGMLHEEGGWPKEIDYQEAEATSRYRKRVQKSKGFVEALKSNSDTVEALLKQNLALDVTKRFLEPSQADSSVSALKTLTVIRDPEGSRWAGHVSWSSDGGARVAVAYNVMDFQHGPRPIPSYVWNVDNPTVPANQLHPPSPLTVLEYLQKDTHVLVGGLYSGAVCTFDTRTGPRPKEVSPVEASHHGPVRALKWVKSKSGMECATTSTDGRVLWWDIRKLGQPIDSMVIQPEGMDRLGGTALDYDPAAGLTKFLLGTDNGAIINCNKKGKTDAERAGSLYQNHFSQVLGLARSPFYSKYFASVGDWKLRLWQDDVKESIMCSTYSDAQLTCATWSPTRPGVLMVGRLDGYLDIWDMYYRVDSPTLSSRVSESAVCSLAAHRLGDRLAVGCRDGSVSIIQLSDGLVQPQPNEKQSVQSLLEREGKREKNLDMRHKEMRLKAKKARASRVVADEAIDNEQLRAIEDEFFALIKQRT</sequence>
<dbReference type="InterPro" id="IPR001680">
    <property type="entry name" value="WD40_rpt"/>
</dbReference>
<evidence type="ECO:0000256" key="3">
    <source>
        <dbReference type="ARBA" id="ARBA00022490"/>
    </source>
</evidence>
<dbReference type="GO" id="GO:0036157">
    <property type="term" value="C:outer dynein arm"/>
    <property type="evidence" value="ECO:0007669"/>
    <property type="project" value="TreeGrafter"/>
</dbReference>
<keyword evidence="11" id="KW-0966">Cell projection</keyword>
<keyword evidence="8" id="KW-0969">Cilium</keyword>
<dbReference type="PANTHER" id="PTHR12442:SF7">
    <property type="entry name" value="DYNEIN AXONEMAL INTERMEDIATE CHAIN 2"/>
    <property type="match status" value="1"/>
</dbReference>
<organism evidence="12 13">
    <name type="scientific">Carpediemonas membranifera</name>
    <dbReference type="NCBI Taxonomy" id="201153"/>
    <lineage>
        <taxon>Eukaryota</taxon>
        <taxon>Metamonada</taxon>
        <taxon>Carpediemonas-like organisms</taxon>
        <taxon>Carpediemonas</taxon>
    </lineage>
</organism>
<evidence type="ECO:0000256" key="8">
    <source>
        <dbReference type="ARBA" id="ARBA00023069"/>
    </source>
</evidence>
<dbReference type="InterPro" id="IPR036322">
    <property type="entry name" value="WD40_repeat_dom_sf"/>
</dbReference>
<dbReference type="EMBL" id="JAHDYR010000053">
    <property type="protein sequence ID" value="KAG9391758.1"/>
    <property type="molecule type" value="Genomic_DNA"/>
</dbReference>
<keyword evidence="10" id="KW-0206">Cytoskeleton</keyword>
<proteinExistence type="inferred from homology"/>
<evidence type="ECO:0000256" key="6">
    <source>
        <dbReference type="ARBA" id="ARBA00022737"/>
    </source>
</evidence>
<keyword evidence="4" id="KW-0853">WD repeat</keyword>
<keyword evidence="3" id="KW-0963">Cytoplasm</keyword>
<dbReference type="OrthoDB" id="366230at2759"/>